<dbReference type="WBParaSite" id="PEQ_0000049501-mRNA-1">
    <property type="protein sequence ID" value="PEQ_0000049501-mRNA-1"/>
    <property type="gene ID" value="PEQ_0000049501"/>
</dbReference>
<dbReference type="Proteomes" id="UP000887564">
    <property type="component" value="Unplaced"/>
</dbReference>
<evidence type="ECO:0000313" key="2">
    <source>
        <dbReference type="WBParaSite" id="PEQ_0000049501-mRNA-1"/>
    </source>
</evidence>
<keyword evidence="1" id="KW-1185">Reference proteome</keyword>
<organism evidence="1 2">
    <name type="scientific">Parascaris equorum</name>
    <name type="common">Equine roundworm</name>
    <dbReference type="NCBI Taxonomy" id="6256"/>
    <lineage>
        <taxon>Eukaryota</taxon>
        <taxon>Metazoa</taxon>
        <taxon>Ecdysozoa</taxon>
        <taxon>Nematoda</taxon>
        <taxon>Chromadorea</taxon>
        <taxon>Rhabditida</taxon>
        <taxon>Spirurina</taxon>
        <taxon>Ascaridomorpha</taxon>
        <taxon>Ascaridoidea</taxon>
        <taxon>Ascarididae</taxon>
        <taxon>Parascaris</taxon>
    </lineage>
</organism>
<protein>
    <submittedName>
        <fullName evidence="2">Uncharacterized protein</fullName>
    </submittedName>
</protein>
<proteinExistence type="predicted"/>
<evidence type="ECO:0000313" key="1">
    <source>
        <dbReference type="Proteomes" id="UP000887564"/>
    </source>
</evidence>
<dbReference type="AlphaFoldDB" id="A0A914R1L6"/>
<name>A0A914R1L6_PAREQ</name>
<sequence length="34" mass="4265">MSISSLLGINRRRLLGHQHWNDRWRCPNRERSRY</sequence>
<reference evidence="2" key="1">
    <citation type="submission" date="2022-11" db="UniProtKB">
        <authorList>
            <consortium name="WormBaseParasite"/>
        </authorList>
    </citation>
    <scope>IDENTIFICATION</scope>
</reference>
<accession>A0A914R1L6</accession>